<reference evidence="1" key="1">
    <citation type="journal article" date="2021" name="Proc. Natl. Acad. Sci. U.S.A.">
        <title>A Catalog of Tens of Thousands of Viruses from Human Metagenomes Reveals Hidden Associations with Chronic Diseases.</title>
        <authorList>
            <person name="Tisza M.J."/>
            <person name="Buck C.B."/>
        </authorList>
    </citation>
    <scope>NUCLEOTIDE SEQUENCE</scope>
    <source>
        <strain evidence="1">CttFh17</strain>
    </source>
</reference>
<evidence type="ECO:0000313" key="1">
    <source>
        <dbReference type="EMBL" id="DAD94470.1"/>
    </source>
</evidence>
<accession>A0A8S5NIC7</accession>
<proteinExistence type="predicted"/>
<dbReference type="EMBL" id="BK015176">
    <property type="protein sequence ID" value="DAD94470.1"/>
    <property type="molecule type" value="Genomic_DNA"/>
</dbReference>
<organism evidence="1">
    <name type="scientific">Siphoviridae sp. cttFh17</name>
    <dbReference type="NCBI Taxonomy" id="2826491"/>
    <lineage>
        <taxon>Viruses</taxon>
        <taxon>Duplodnaviria</taxon>
        <taxon>Heunggongvirae</taxon>
        <taxon>Uroviricota</taxon>
        <taxon>Caudoviricetes</taxon>
    </lineage>
</organism>
<sequence length="205" mass="22971">MLMIAIILLIVNIIVLHHVNKAVDQTYNKSSKEVDLIIEDPNNDIQPILIYSNPVSDYEVSNKPKIIEIEDYGISEIKIEETIETEIINDIPTTIEKENIKITYNSDSVLTASKGVNYYNGNKETYYNLDMSGCVSIMRNMGNTDEYWVREDGCKMLGNYIMCAANLDIHPRGSLVETSLGTAIVVDTGGFADSNPNQIDIAVNW</sequence>
<name>A0A8S5NIC7_9CAUD</name>
<protein>
    <submittedName>
        <fullName evidence="1">Uncharacterized protein</fullName>
    </submittedName>
</protein>